<dbReference type="RefSeq" id="WP_014102072.1">
    <property type="nucleotide sequence ID" value="NC_016026.1"/>
</dbReference>
<feature type="domain" description="Leucine-binding protein" evidence="5">
    <location>
        <begin position="90"/>
        <end position="425"/>
    </location>
</feature>
<feature type="signal peptide" evidence="4">
    <location>
        <begin position="1"/>
        <end position="20"/>
    </location>
</feature>
<evidence type="ECO:0000256" key="3">
    <source>
        <dbReference type="SAM" id="MobiDB-lite"/>
    </source>
</evidence>
<keyword evidence="6" id="KW-0675">Receptor</keyword>
<keyword evidence="2 4" id="KW-0732">Signal</keyword>
<dbReference type="OrthoDB" id="7210494at2"/>
<evidence type="ECO:0000256" key="4">
    <source>
        <dbReference type="SAM" id="SignalP"/>
    </source>
</evidence>
<dbReference type="PROSITE" id="PS51257">
    <property type="entry name" value="PROKAR_LIPOPROTEIN"/>
    <property type="match status" value="1"/>
</dbReference>
<dbReference type="Gene3D" id="3.40.50.2300">
    <property type="match status" value="2"/>
</dbReference>
<accession>G2KLL9</accession>
<dbReference type="InterPro" id="IPR028081">
    <property type="entry name" value="Leu-bd"/>
</dbReference>
<gene>
    <name evidence="6" type="ordered locus">MICA_512</name>
</gene>
<dbReference type="AlphaFoldDB" id="G2KLL9"/>
<dbReference type="InterPro" id="IPR051010">
    <property type="entry name" value="BCAA_transport"/>
</dbReference>
<protein>
    <submittedName>
        <fullName evidence="6">Extracellular ligand-binding receptor</fullName>
    </submittedName>
</protein>
<feature type="region of interest" description="Disordered" evidence="3">
    <location>
        <begin position="24"/>
        <end position="84"/>
    </location>
</feature>
<comment type="similarity">
    <text evidence="1">Belongs to the leucine-binding protein family.</text>
</comment>
<dbReference type="STRING" id="856793.MICA_512"/>
<evidence type="ECO:0000256" key="1">
    <source>
        <dbReference type="ARBA" id="ARBA00010062"/>
    </source>
</evidence>
<dbReference type="HOGENOM" id="CLU_049010_0_0_5"/>
<dbReference type="PANTHER" id="PTHR30483">
    <property type="entry name" value="LEUCINE-SPECIFIC-BINDING PROTEIN"/>
    <property type="match status" value="1"/>
</dbReference>
<dbReference type="Proteomes" id="UP000009286">
    <property type="component" value="Chromosome"/>
</dbReference>
<reference evidence="6 7" key="1">
    <citation type="journal article" date="2011" name="BMC Genomics">
        <title>Genomic insights into an obligate epibiotic bacterial predator: Micavibrio aeruginosavorus ARL-13.</title>
        <authorList>
            <person name="Wang Z."/>
            <person name="Kadouri D."/>
            <person name="Wu M."/>
        </authorList>
    </citation>
    <scope>NUCLEOTIDE SEQUENCE [LARGE SCALE GENOMIC DNA]</scope>
    <source>
        <strain evidence="6 7">ARL-13</strain>
    </source>
</reference>
<feature type="compositionally biased region" description="Polar residues" evidence="3">
    <location>
        <begin position="24"/>
        <end position="38"/>
    </location>
</feature>
<evidence type="ECO:0000313" key="7">
    <source>
        <dbReference type="Proteomes" id="UP000009286"/>
    </source>
</evidence>
<sequence length="448" mass="48079">MFQRLSVLFFMILTAATLLTACGSSSSDPWTRPTTQAPASEAPGSLDARNQWLNTDPQTTPQTDALLNQPSDSTGTFTPPPAMPVQNLPPVKVALLVPLSGQGKDVGEAIMNAAQLALFDVGYDAFELMPRDTHGTAQGASAAAESAARDGAQLILGPLFADEVRAVKTVAARYNLNVIGFSTDWKLAGGNTFLMGFMPFGQVQRVVDYAATRGIRNVGVMIPDSEYGQMVYGAFQNRAPVVGMQMTSSMRFTPGDKNMTDAVKQFSQYDMRHASGAPAPFEAVMIPAGGTDARVLANLLTYFDMPPQQVRRIGTGLWDDITLASDKNLQGAWFAAPEPSALQTFNSKYRNAYGITPPRVATLGYDAAALAVVLARNGHMTQGAPAFDWNSIMNPNGFAGLDGIFRFRPDGLVDRGLAVLEYRNGQIVVVDPAPKTFQTPIQQSSVIQ</sequence>
<evidence type="ECO:0000256" key="2">
    <source>
        <dbReference type="ARBA" id="ARBA00022729"/>
    </source>
</evidence>
<feature type="compositionally biased region" description="Polar residues" evidence="3">
    <location>
        <begin position="51"/>
        <end position="77"/>
    </location>
</feature>
<evidence type="ECO:0000259" key="5">
    <source>
        <dbReference type="Pfam" id="PF13458"/>
    </source>
</evidence>
<keyword evidence="7" id="KW-1185">Reference proteome</keyword>
<evidence type="ECO:0000313" key="6">
    <source>
        <dbReference type="EMBL" id="AEP08849.1"/>
    </source>
</evidence>
<dbReference type="Pfam" id="PF13458">
    <property type="entry name" value="Peripla_BP_6"/>
    <property type="match status" value="1"/>
</dbReference>
<name>G2KLL9_MICAA</name>
<dbReference type="CDD" id="cd06339">
    <property type="entry name" value="PBP1_YraM_LppC_lipoprotein-like"/>
    <property type="match status" value="1"/>
</dbReference>
<dbReference type="eggNOG" id="COG0683">
    <property type="taxonomic scope" value="Bacteria"/>
</dbReference>
<dbReference type="PANTHER" id="PTHR30483:SF6">
    <property type="entry name" value="PERIPLASMIC BINDING PROTEIN OF ABC TRANSPORTER FOR NATURAL AMINO ACIDS"/>
    <property type="match status" value="1"/>
</dbReference>
<dbReference type="SUPFAM" id="SSF53822">
    <property type="entry name" value="Periplasmic binding protein-like I"/>
    <property type="match status" value="1"/>
</dbReference>
<dbReference type="InterPro" id="IPR028082">
    <property type="entry name" value="Peripla_BP_I"/>
</dbReference>
<proteinExistence type="inferred from homology"/>
<dbReference type="EMBL" id="CP002382">
    <property type="protein sequence ID" value="AEP08849.1"/>
    <property type="molecule type" value="Genomic_DNA"/>
</dbReference>
<feature type="chain" id="PRO_5003432077" evidence="4">
    <location>
        <begin position="21"/>
        <end position="448"/>
    </location>
</feature>
<organism evidence="6 7">
    <name type="scientific">Micavibrio aeruginosavorus (strain ARL-13)</name>
    <dbReference type="NCBI Taxonomy" id="856793"/>
    <lineage>
        <taxon>Bacteria</taxon>
        <taxon>Pseudomonadati</taxon>
        <taxon>Bdellovibrionota</taxon>
        <taxon>Bdellovibrionia</taxon>
        <taxon>Bdellovibrionales</taxon>
        <taxon>Pseudobdellovibrionaceae</taxon>
        <taxon>Micavibrio</taxon>
    </lineage>
</organism>
<dbReference type="KEGG" id="mai:MICA_512"/>